<name>A0ABS1L172_9BACT</name>
<accession>A0ABS1L172</accession>
<gene>
    <name evidence="1" type="ORF">JI741_29665</name>
</gene>
<keyword evidence="2" id="KW-1185">Reference proteome</keyword>
<protein>
    <submittedName>
        <fullName evidence="1">Uncharacterized protein</fullName>
    </submittedName>
</protein>
<evidence type="ECO:0000313" key="1">
    <source>
        <dbReference type="EMBL" id="MBL0745436.1"/>
    </source>
</evidence>
<reference evidence="1 2" key="1">
    <citation type="submission" date="2021-01" db="EMBL/GenBank/DDBJ databases">
        <title>Chryseolinea sp. Jin1 Genome sequencing and assembly.</title>
        <authorList>
            <person name="Kim I."/>
        </authorList>
    </citation>
    <scope>NUCLEOTIDE SEQUENCE [LARGE SCALE GENOMIC DNA]</scope>
    <source>
        <strain evidence="1 2">Jin1</strain>
    </source>
</reference>
<sequence>MKTNLLVPHEILTSKKIRATPIRILCLQSILKFKEPFTIDHLMSSLRWRTKINVVVARRTLGLYEKCGLLSTTKILEHSVSTDTRKKIEIVNYQWTGSAKTSTNNTTIL</sequence>
<organism evidence="1 2">
    <name type="scientific">Chryseolinea lacunae</name>
    <dbReference type="NCBI Taxonomy" id="2801331"/>
    <lineage>
        <taxon>Bacteria</taxon>
        <taxon>Pseudomonadati</taxon>
        <taxon>Bacteroidota</taxon>
        <taxon>Cytophagia</taxon>
        <taxon>Cytophagales</taxon>
        <taxon>Fulvivirgaceae</taxon>
        <taxon>Chryseolinea</taxon>
    </lineage>
</organism>
<dbReference type="RefSeq" id="WP_202015861.1">
    <property type="nucleotide sequence ID" value="NZ_JAERRB010000016.1"/>
</dbReference>
<dbReference type="Proteomes" id="UP000613030">
    <property type="component" value="Unassembled WGS sequence"/>
</dbReference>
<proteinExistence type="predicted"/>
<dbReference type="EMBL" id="JAERRB010000016">
    <property type="protein sequence ID" value="MBL0745436.1"/>
    <property type="molecule type" value="Genomic_DNA"/>
</dbReference>
<evidence type="ECO:0000313" key="2">
    <source>
        <dbReference type="Proteomes" id="UP000613030"/>
    </source>
</evidence>
<comment type="caution">
    <text evidence="1">The sequence shown here is derived from an EMBL/GenBank/DDBJ whole genome shotgun (WGS) entry which is preliminary data.</text>
</comment>